<dbReference type="Proteomes" id="UP001163105">
    <property type="component" value="Unassembled WGS sequence"/>
</dbReference>
<reference evidence="1" key="1">
    <citation type="submission" date="2023-01" db="EMBL/GenBank/DDBJ databases">
        <title>The growth and conidiation of Purpureocillium lavendulum are regulated by nitrogen source and histone H3K14 acetylation.</title>
        <authorList>
            <person name="Tang P."/>
            <person name="Han J."/>
            <person name="Zhang C."/>
            <person name="Tang P."/>
            <person name="Qi F."/>
            <person name="Zhang K."/>
            <person name="Liang L."/>
        </authorList>
    </citation>
    <scope>NUCLEOTIDE SEQUENCE</scope>
    <source>
        <strain evidence="1">YMF1.00683</strain>
    </source>
</reference>
<protein>
    <submittedName>
        <fullName evidence="1">Uncharacterized protein</fullName>
    </submittedName>
</protein>
<evidence type="ECO:0000313" key="1">
    <source>
        <dbReference type="EMBL" id="KAJ6437844.1"/>
    </source>
</evidence>
<name>A0AB34FEH2_9HYPO</name>
<organism evidence="1 2">
    <name type="scientific">Purpureocillium lavendulum</name>
    <dbReference type="NCBI Taxonomy" id="1247861"/>
    <lineage>
        <taxon>Eukaryota</taxon>
        <taxon>Fungi</taxon>
        <taxon>Dikarya</taxon>
        <taxon>Ascomycota</taxon>
        <taxon>Pezizomycotina</taxon>
        <taxon>Sordariomycetes</taxon>
        <taxon>Hypocreomycetidae</taxon>
        <taxon>Hypocreales</taxon>
        <taxon>Ophiocordycipitaceae</taxon>
        <taxon>Purpureocillium</taxon>
    </lineage>
</organism>
<evidence type="ECO:0000313" key="2">
    <source>
        <dbReference type="Proteomes" id="UP001163105"/>
    </source>
</evidence>
<sequence>MAGLPPSIVPPGFLDGRRTTAAALIGSDVLISTALRAGDRSDDAFPRLATRTA</sequence>
<dbReference type="AlphaFoldDB" id="A0AB34FEH2"/>
<keyword evidence="2" id="KW-1185">Reference proteome</keyword>
<dbReference type="EMBL" id="JAQHRD010000010">
    <property type="protein sequence ID" value="KAJ6437844.1"/>
    <property type="molecule type" value="Genomic_DNA"/>
</dbReference>
<proteinExistence type="predicted"/>
<gene>
    <name evidence="1" type="ORF">O9K51_09672</name>
</gene>
<accession>A0AB34FEH2</accession>
<comment type="caution">
    <text evidence="1">The sequence shown here is derived from an EMBL/GenBank/DDBJ whole genome shotgun (WGS) entry which is preliminary data.</text>
</comment>